<dbReference type="EMBL" id="JAKFHA010000001">
    <property type="protein sequence ID" value="MCF2525796.1"/>
    <property type="molecule type" value="Genomic_DNA"/>
</dbReference>
<proteinExistence type="predicted"/>
<evidence type="ECO:0000313" key="1">
    <source>
        <dbReference type="EMBL" id="MCF2525796.1"/>
    </source>
</evidence>
<organism evidence="1 2">
    <name type="scientific">Yinghuangia soli</name>
    <dbReference type="NCBI Taxonomy" id="2908204"/>
    <lineage>
        <taxon>Bacteria</taxon>
        <taxon>Bacillati</taxon>
        <taxon>Actinomycetota</taxon>
        <taxon>Actinomycetes</taxon>
        <taxon>Kitasatosporales</taxon>
        <taxon>Streptomycetaceae</taxon>
        <taxon>Yinghuangia</taxon>
    </lineage>
</organism>
<dbReference type="RefSeq" id="WP_235049822.1">
    <property type="nucleotide sequence ID" value="NZ_JAKFHA010000001.1"/>
</dbReference>
<comment type="caution">
    <text evidence="1">The sequence shown here is derived from an EMBL/GenBank/DDBJ whole genome shotgun (WGS) entry which is preliminary data.</text>
</comment>
<evidence type="ECO:0000313" key="2">
    <source>
        <dbReference type="Proteomes" id="UP001165378"/>
    </source>
</evidence>
<name>A0AA41TXX9_9ACTN</name>
<reference evidence="1" key="1">
    <citation type="submission" date="2022-01" db="EMBL/GenBank/DDBJ databases">
        <title>Genome-Based Taxonomic Classification of the Phylum Actinobacteria.</title>
        <authorList>
            <person name="Gao Y."/>
        </authorList>
    </citation>
    <scope>NUCLEOTIDE SEQUENCE</scope>
    <source>
        <strain evidence="1">KLBMP 8922</strain>
    </source>
</reference>
<evidence type="ECO:0008006" key="3">
    <source>
        <dbReference type="Google" id="ProtNLM"/>
    </source>
</evidence>
<gene>
    <name evidence="1" type="ORF">LZ495_00960</name>
</gene>
<dbReference type="AlphaFoldDB" id="A0AA41TXX9"/>
<sequence>MTTREQALAAVDALTARDSRRWSRPGAPISVERHEVEQHRFGWLVSYGSHVPTDDRSPVAGGFGKYLVEYGSGRIFHVGGVPSMADDWEDDYVVRLQGRHVPDEFETAARAALAVGGRMAALRELRRMAPRLTITEAKSYVDVLEAGGEPPRLAPLPERRLLLVEPLNSDVDVSGHEEMWTTERDDWYLAATYAGGVLLPVNRVDGMACLICDEEVADRVIAHMLRAGVEVVYDARPHTADG</sequence>
<accession>A0AA41TXX9</accession>
<dbReference type="Proteomes" id="UP001165378">
    <property type="component" value="Unassembled WGS sequence"/>
</dbReference>
<protein>
    <recommendedName>
        <fullName evidence="3">Immunity protein 35 domain-containing protein</fullName>
    </recommendedName>
</protein>
<keyword evidence="2" id="KW-1185">Reference proteome</keyword>